<keyword evidence="3" id="KW-0804">Transcription</keyword>
<reference evidence="7" key="2">
    <citation type="submission" date="2016-11" db="EMBL/GenBank/DDBJ databases">
        <authorList>
            <person name="Varghese N."/>
            <person name="Submissions S."/>
        </authorList>
    </citation>
    <scope>NUCLEOTIDE SEQUENCE [LARGE SCALE GENOMIC DNA]</scope>
    <source>
        <strain evidence="7">DSM 27989</strain>
    </source>
</reference>
<evidence type="ECO:0000313" key="6">
    <source>
        <dbReference type="EMBL" id="SHL12870.1"/>
    </source>
</evidence>
<dbReference type="InterPro" id="IPR009057">
    <property type="entry name" value="Homeodomain-like_sf"/>
</dbReference>
<keyword evidence="2" id="KW-0238">DNA-binding</keyword>
<dbReference type="PROSITE" id="PS00041">
    <property type="entry name" value="HTH_ARAC_FAMILY_1"/>
    <property type="match status" value="1"/>
</dbReference>
<gene>
    <name evidence="5" type="ORF">GCM10010984_09080</name>
    <name evidence="6" type="ORF">SAMN05443634_10673</name>
</gene>
<evidence type="ECO:0000313" key="7">
    <source>
        <dbReference type="Proteomes" id="UP000184120"/>
    </source>
</evidence>
<organism evidence="6 7">
    <name type="scientific">Chishuiella changwenlii</name>
    <dbReference type="NCBI Taxonomy" id="1434701"/>
    <lineage>
        <taxon>Bacteria</taxon>
        <taxon>Pseudomonadati</taxon>
        <taxon>Bacteroidota</taxon>
        <taxon>Flavobacteriia</taxon>
        <taxon>Flavobacteriales</taxon>
        <taxon>Weeksellaceae</taxon>
        <taxon>Chishuiella</taxon>
    </lineage>
</organism>
<dbReference type="Proteomes" id="UP000184120">
    <property type="component" value="Unassembled WGS sequence"/>
</dbReference>
<dbReference type="Gene3D" id="1.10.10.60">
    <property type="entry name" value="Homeodomain-like"/>
    <property type="match status" value="1"/>
</dbReference>
<dbReference type="SMART" id="SM00342">
    <property type="entry name" value="HTH_ARAC"/>
    <property type="match status" value="1"/>
</dbReference>
<evidence type="ECO:0000313" key="8">
    <source>
        <dbReference type="Proteomes" id="UP000650994"/>
    </source>
</evidence>
<dbReference type="InterPro" id="IPR018062">
    <property type="entry name" value="HTH_AraC-typ_CS"/>
</dbReference>
<dbReference type="InterPro" id="IPR053142">
    <property type="entry name" value="PchR_regulatory_protein"/>
</dbReference>
<dbReference type="AlphaFoldDB" id="A0A1M6Y3L9"/>
<dbReference type="EMBL" id="FRBH01000006">
    <property type="protein sequence ID" value="SHL12870.1"/>
    <property type="molecule type" value="Genomic_DNA"/>
</dbReference>
<keyword evidence="8" id="KW-1185">Reference proteome</keyword>
<dbReference type="STRING" id="1434701.SAMN05443634_10673"/>
<sequence>MNLKLYDKTMDYVLMEKVYPHPSIQNDEIIETVMHLEHFGVNGFYKEILFNGIHIGYGNANLAKEMSLGFETNFETIEMHFAIKGKSSASTDKFRNEVSFESQRHNIIYANGLCGEMKWEKDIFQLCEINLSPQFFKRFLPENHPIFDCFRNTLEKQNSSLLSSQNYQISFQMHQIIHDIINCERKGLFKRMFLEAKVIELLMLQLEQFTNNESYTGSLKKKDADKIYAVREFIMNNIHSTHSLIDLAHQVGTNEFMLKKGFKELFGKTVFGFWNDIKMDQAKILLTDHQLNIGEVSHQMGYQNQRSFSAAFKRKFGVLPSQFKK</sequence>
<evidence type="ECO:0000259" key="4">
    <source>
        <dbReference type="PROSITE" id="PS01124"/>
    </source>
</evidence>
<dbReference type="PANTHER" id="PTHR47893">
    <property type="entry name" value="REGULATORY PROTEIN PCHR"/>
    <property type="match status" value="1"/>
</dbReference>
<proteinExistence type="predicted"/>
<dbReference type="SUPFAM" id="SSF46689">
    <property type="entry name" value="Homeodomain-like"/>
    <property type="match status" value="2"/>
</dbReference>
<dbReference type="PROSITE" id="PS01124">
    <property type="entry name" value="HTH_ARAC_FAMILY_2"/>
    <property type="match status" value="1"/>
</dbReference>
<dbReference type="InterPro" id="IPR018060">
    <property type="entry name" value="HTH_AraC"/>
</dbReference>
<dbReference type="GO" id="GO:0043565">
    <property type="term" value="F:sequence-specific DNA binding"/>
    <property type="evidence" value="ECO:0007669"/>
    <property type="project" value="InterPro"/>
</dbReference>
<dbReference type="OrthoDB" id="799767at2"/>
<reference evidence="8" key="4">
    <citation type="journal article" date="2019" name="Int. J. Syst. Evol. Microbiol.">
        <title>The Global Catalogue of Microorganisms (GCM) 10K type strain sequencing project: providing services to taxonomists for standard genome sequencing and annotation.</title>
        <authorList>
            <consortium name="The Broad Institute Genomics Platform"/>
            <consortium name="The Broad Institute Genome Sequencing Center for Infectious Disease"/>
            <person name="Wu L."/>
            <person name="Ma J."/>
        </authorList>
    </citation>
    <scope>NUCLEOTIDE SEQUENCE [LARGE SCALE GENOMIC DNA]</scope>
    <source>
        <strain evidence="8">CGMCC 1.12707</strain>
    </source>
</reference>
<dbReference type="GO" id="GO:0003700">
    <property type="term" value="F:DNA-binding transcription factor activity"/>
    <property type="evidence" value="ECO:0007669"/>
    <property type="project" value="InterPro"/>
</dbReference>
<dbReference type="PRINTS" id="PR00032">
    <property type="entry name" value="HTHARAC"/>
</dbReference>
<protein>
    <submittedName>
        <fullName evidence="5">AraC family transcriptional regulator</fullName>
    </submittedName>
    <submittedName>
        <fullName evidence="6">Transcriptional regulator, AraC family</fullName>
    </submittedName>
</protein>
<feature type="domain" description="HTH araC/xylS-type" evidence="4">
    <location>
        <begin position="228"/>
        <end position="325"/>
    </location>
</feature>
<evidence type="ECO:0000256" key="1">
    <source>
        <dbReference type="ARBA" id="ARBA00023015"/>
    </source>
</evidence>
<reference evidence="6" key="3">
    <citation type="submission" date="2016-11" db="EMBL/GenBank/DDBJ databases">
        <authorList>
            <person name="Jaros S."/>
            <person name="Januszkiewicz K."/>
            <person name="Wedrychowicz H."/>
        </authorList>
    </citation>
    <scope>NUCLEOTIDE SEQUENCE [LARGE SCALE GENOMIC DNA]</scope>
    <source>
        <strain evidence="6">DSM 27989</strain>
    </source>
</reference>
<evidence type="ECO:0000256" key="3">
    <source>
        <dbReference type="ARBA" id="ARBA00023163"/>
    </source>
</evidence>
<name>A0A1M6Y3L9_9FLAO</name>
<dbReference type="Proteomes" id="UP000650994">
    <property type="component" value="Unassembled WGS sequence"/>
</dbReference>
<dbReference type="InterPro" id="IPR020449">
    <property type="entry name" value="Tscrpt_reg_AraC-type_HTH"/>
</dbReference>
<dbReference type="EMBL" id="BMFL01000005">
    <property type="protein sequence ID" value="GGE93637.1"/>
    <property type="molecule type" value="Genomic_DNA"/>
</dbReference>
<dbReference type="RefSeq" id="WP_072931631.1">
    <property type="nucleotide sequence ID" value="NZ_BMFL01000005.1"/>
</dbReference>
<accession>A0A1M6Y3L9</accession>
<dbReference type="Pfam" id="PF12833">
    <property type="entry name" value="HTH_18"/>
    <property type="match status" value="1"/>
</dbReference>
<reference evidence="5" key="5">
    <citation type="submission" date="2024-05" db="EMBL/GenBank/DDBJ databases">
        <authorList>
            <person name="Sun Q."/>
            <person name="Zhou Y."/>
        </authorList>
    </citation>
    <scope>NUCLEOTIDE SEQUENCE</scope>
    <source>
        <strain evidence="5">CGMCC 1.12707</strain>
    </source>
</reference>
<dbReference type="PANTHER" id="PTHR47893:SF1">
    <property type="entry name" value="REGULATORY PROTEIN PCHR"/>
    <property type="match status" value="1"/>
</dbReference>
<keyword evidence="1" id="KW-0805">Transcription regulation</keyword>
<reference evidence="5" key="1">
    <citation type="journal article" date="2014" name="Int. J. Syst. Evol. Microbiol.">
        <title>Complete genome of a new Firmicutes species belonging to the dominant human colonic microbiota ('Ruminococcus bicirculans') reveals two chromosomes and a selective capacity to utilize plant glucans.</title>
        <authorList>
            <consortium name="NISC Comparative Sequencing Program"/>
            <person name="Wegmann U."/>
            <person name="Louis P."/>
            <person name="Goesmann A."/>
            <person name="Henrissat B."/>
            <person name="Duncan S.H."/>
            <person name="Flint H.J."/>
        </authorList>
    </citation>
    <scope>NUCLEOTIDE SEQUENCE</scope>
    <source>
        <strain evidence="5">CGMCC 1.12707</strain>
    </source>
</reference>
<evidence type="ECO:0000313" key="5">
    <source>
        <dbReference type="EMBL" id="GGE93637.1"/>
    </source>
</evidence>
<evidence type="ECO:0000256" key="2">
    <source>
        <dbReference type="ARBA" id="ARBA00023125"/>
    </source>
</evidence>